<dbReference type="InterPro" id="IPR050090">
    <property type="entry name" value="Tyrosine_recombinase_XerCD"/>
</dbReference>
<dbReference type="PROSITE" id="PS51898">
    <property type="entry name" value="TYR_RECOMBINASE"/>
    <property type="match status" value="1"/>
</dbReference>
<gene>
    <name evidence="3" type="ORF">LWC34_44970</name>
    <name evidence="4" type="ORF">LWC34_45760</name>
</gene>
<evidence type="ECO:0000313" key="5">
    <source>
        <dbReference type="Proteomes" id="UP001521150"/>
    </source>
</evidence>
<dbReference type="Pfam" id="PF00589">
    <property type="entry name" value="Phage_integrase"/>
    <property type="match status" value="1"/>
</dbReference>
<evidence type="ECO:0000313" key="3">
    <source>
        <dbReference type="EMBL" id="MCE7009911.1"/>
    </source>
</evidence>
<dbReference type="PANTHER" id="PTHR30349:SF90">
    <property type="entry name" value="TYROSINE RECOMBINASE XERD"/>
    <property type="match status" value="1"/>
</dbReference>
<evidence type="ECO:0000313" key="4">
    <source>
        <dbReference type="EMBL" id="MCE7010064.1"/>
    </source>
</evidence>
<feature type="domain" description="Tyr recombinase" evidence="2">
    <location>
        <begin position="1"/>
        <end position="149"/>
    </location>
</feature>
<dbReference type="Proteomes" id="UP001521150">
    <property type="component" value="Unassembled WGS sequence"/>
</dbReference>
<dbReference type="SUPFAM" id="SSF56349">
    <property type="entry name" value="DNA breaking-rejoining enzymes"/>
    <property type="match status" value="1"/>
</dbReference>
<dbReference type="InterPro" id="IPR002104">
    <property type="entry name" value="Integrase_catalytic"/>
</dbReference>
<protein>
    <submittedName>
        <fullName evidence="3">Tyrosine-type recombinase/integrase</fullName>
    </submittedName>
</protein>
<dbReference type="InterPro" id="IPR011010">
    <property type="entry name" value="DNA_brk_join_enz"/>
</dbReference>
<dbReference type="EMBL" id="JAJVCN010000004">
    <property type="protein sequence ID" value="MCE7010064.1"/>
    <property type="molecule type" value="Genomic_DNA"/>
</dbReference>
<organism evidence="3 5">
    <name type="scientific">Kibdelosporangium philippinense</name>
    <dbReference type="NCBI Taxonomy" id="211113"/>
    <lineage>
        <taxon>Bacteria</taxon>
        <taxon>Bacillati</taxon>
        <taxon>Actinomycetota</taxon>
        <taxon>Actinomycetes</taxon>
        <taxon>Pseudonocardiales</taxon>
        <taxon>Pseudonocardiaceae</taxon>
        <taxon>Kibdelosporangium</taxon>
    </lineage>
</organism>
<accession>A0ABS8ZTH7</accession>
<comment type="caution">
    <text evidence="3">The sequence shown here is derived from an EMBL/GenBank/DDBJ whole genome shotgun (WGS) entry which is preliminary data.</text>
</comment>
<evidence type="ECO:0000256" key="1">
    <source>
        <dbReference type="ARBA" id="ARBA00023172"/>
    </source>
</evidence>
<proteinExistence type="predicted"/>
<name>A0ABS8ZTH7_9PSEU</name>
<sequence length="156" mass="16596">MLFRLGLRAGEVAALGLDDIDWRLGEITVWGKGNRRDRMPLPADVGEKIVAYLRNGRPAAAQGRTVFVRAQAPYRALSTGAVTTAVASAGRRAGIGVVHAHRLRHSAATAMLRGGGSLSDIGQALRHVRPLTTAIYAKVDTEALRALARPWPGEAA</sequence>
<dbReference type="EMBL" id="JAJVCN010000004">
    <property type="protein sequence ID" value="MCE7009911.1"/>
    <property type="molecule type" value="Genomic_DNA"/>
</dbReference>
<dbReference type="InterPro" id="IPR013762">
    <property type="entry name" value="Integrase-like_cat_sf"/>
</dbReference>
<keyword evidence="5" id="KW-1185">Reference proteome</keyword>
<reference evidence="3 5" key="1">
    <citation type="submission" date="2021-12" db="EMBL/GenBank/DDBJ databases">
        <title>Genome sequence of Kibdelosporangium philippinense ATCC 49844.</title>
        <authorList>
            <person name="Fedorov E.A."/>
            <person name="Omeragic M."/>
            <person name="Shalygina K.F."/>
            <person name="Maclea K.S."/>
        </authorList>
    </citation>
    <scope>NUCLEOTIDE SEQUENCE [LARGE SCALE GENOMIC DNA]</scope>
    <source>
        <strain evidence="3 5">ATCC 49844</strain>
    </source>
</reference>
<dbReference type="Gene3D" id="1.10.443.10">
    <property type="entry name" value="Intergrase catalytic core"/>
    <property type="match status" value="1"/>
</dbReference>
<dbReference type="PANTHER" id="PTHR30349">
    <property type="entry name" value="PHAGE INTEGRASE-RELATED"/>
    <property type="match status" value="1"/>
</dbReference>
<evidence type="ECO:0000259" key="2">
    <source>
        <dbReference type="PROSITE" id="PS51898"/>
    </source>
</evidence>
<keyword evidence="1" id="KW-0233">DNA recombination</keyword>